<evidence type="ECO:0000313" key="1">
    <source>
        <dbReference type="EMBL" id="SDH21796.1"/>
    </source>
</evidence>
<keyword evidence="2" id="KW-1185">Reference proteome</keyword>
<organism evidence="1 2">
    <name type="scientific">Pseudomonas abietaniphila</name>
    <dbReference type="NCBI Taxonomy" id="89065"/>
    <lineage>
        <taxon>Bacteria</taxon>
        <taxon>Pseudomonadati</taxon>
        <taxon>Pseudomonadota</taxon>
        <taxon>Gammaproteobacteria</taxon>
        <taxon>Pseudomonadales</taxon>
        <taxon>Pseudomonadaceae</taxon>
        <taxon>Pseudomonas</taxon>
    </lineage>
</organism>
<name>A0A1G8AM09_9PSED</name>
<dbReference type="RefSeq" id="WP_279616210.1">
    <property type="nucleotide sequence ID" value="NZ_FNCO01000005.1"/>
</dbReference>
<protein>
    <submittedName>
        <fullName evidence="1">Uncharacterized protein</fullName>
    </submittedName>
</protein>
<sequence>MALIFFGMGVECFDTIQNTGAEYNQRAVRDATFSYQPNSQ</sequence>
<gene>
    <name evidence="1" type="ORF">SAMN05216605_10594</name>
</gene>
<proteinExistence type="predicted"/>
<accession>A0A1G8AM09</accession>
<dbReference type="EMBL" id="FNCO01000005">
    <property type="protein sequence ID" value="SDH21796.1"/>
    <property type="molecule type" value="Genomic_DNA"/>
</dbReference>
<reference evidence="2" key="1">
    <citation type="submission" date="2016-10" db="EMBL/GenBank/DDBJ databases">
        <authorList>
            <person name="Varghese N."/>
            <person name="Submissions S."/>
        </authorList>
    </citation>
    <scope>NUCLEOTIDE SEQUENCE [LARGE SCALE GENOMIC DNA]</scope>
    <source>
        <strain evidence="2">ATCC 700689</strain>
    </source>
</reference>
<dbReference type="Proteomes" id="UP000182894">
    <property type="component" value="Unassembled WGS sequence"/>
</dbReference>
<evidence type="ECO:0000313" key="2">
    <source>
        <dbReference type="Proteomes" id="UP000182894"/>
    </source>
</evidence>
<dbReference type="AlphaFoldDB" id="A0A1G8AM09"/>